<evidence type="ECO:0000313" key="2">
    <source>
        <dbReference type="EMBL" id="CAF2754944.1"/>
    </source>
</evidence>
<evidence type="ECO:0000313" key="3">
    <source>
        <dbReference type="Proteomes" id="UP000675881"/>
    </source>
</evidence>
<gene>
    <name evidence="2" type="ORF">LSAA_984</name>
</gene>
<dbReference type="InterPro" id="IPR021869">
    <property type="entry name" value="RNase_Zc3h12_NYN"/>
</dbReference>
<evidence type="ECO:0000256" key="1">
    <source>
        <dbReference type="SAM" id="MobiDB-lite"/>
    </source>
</evidence>
<dbReference type="Proteomes" id="UP000675881">
    <property type="component" value="Chromosome 1"/>
</dbReference>
<dbReference type="GO" id="GO:0036464">
    <property type="term" value="C:cytoplasmic ribonucleoprotein granule"/>
    <property type="evidence" value="ECO:0007669"/>
    <property type="project" value="TreeGrafter"/>
</dbReference>
<feature type="region of interest" description="Disordered" evidence="1">
    <location>
        <begin position="132"/>
        <end position="151"/>
    </location>
</feature>
<accession>A0A7R8CG03</accession>
<sequence length="298" mass="33981">MPKRQANKKQPVERPKNRQNVWILTEEERVFLALEMTLELSKSQVSSNDEKDGELEAILQLSLNPQEQINKEHRDFLSILTKVESTAQETKGAQKNHTQYQDLQLKELDEEEQMLIALRRSANENKFGELLKSEDSTNKGKENTPLSFQRITSKKKKQFNPLPVPALPPSPPKKNSIIPRIVVSQTGGYCPFRPIVIDGCNLAWAHGNNKNFSAQGIVTTAGFHVSHYDDLMIVDYASTMKGIVVSNDHFEDIIDHSKEFKQQIRYRLLPFTWVGNVLLFPQDPLGKGGPNLKNFLKY</sequence>
<dbReference type="AlphaFoldDB" id="A0A7R8CG03"/>
<dbReference type="GO" id="GO:0003729">
    <property type="term" value="F:mRNA binding"/>
    <property type="evidence" value="ECO:0007669"/>
    <property type="project" value="TreeGrafter"/>
</dbReference>
<proteinExistence type="predicted"/>
<feature type="compositionally biased region" description="Basic and acidic residues" evidence="1">
    <location>
        <begin position="132"/>
        <end position="142"/>
    </location>
</feature>
<dbReference type="Gene3D" id="3.40.50.11980">
    <property type="match status" value="2"/>
</dbReference>
<reference evidence="2" key="1">
    <citation type="submission" date="2021-02" db="EMBL/GenBank/DDBJ databases">
        <authorList>
            <person name="Bekaert M."/>
        </authorList>
    </citation>
    <scope>NUCLEOTIDE SEQUENCE</scope>
    <source>
        <strain evidence="2">IoA-00</strain>
    </source>
</reference>
<dbReference type="PANTHER" id="PTHR12876:SF35">
    <property type="entry name" value="LD08718P-RELATED"/>
    <property type="match status" value="1"/>
</dbReference>
<dbReference type="GO" id="GO:0004521">
    <property type="term" value="F:RNA endonuclease activity"/>
    <property type="evidence" value="ECO:0007669"/>
    <property type="project" value="TreeGrafter"/>
</dbReference>
<name>A0A7R8CG03_LEPSM</name>
<dbReference type="PANTHER" id="PTHR12876">
    <property type="entry name" value="N4BP1-RELATED"/>
    <property type="match status" value="1"/>
</dbReference>
<dbReference type="OrthoDB" id="392925at2759"/>
<organism evidence="2 3">
    <name type="scientific">Lepeophtheirus salmonis</name>
    <name type="common">Salmon louse</name>
    <name type="synonym">Caligus salmonis</name>
    <dbReference type="NCBI Taxonomy" id="72036"/>
    <lineage>
        <taxon>Eukaryota</taxon>
        <taxon>Metazoa</taxon>
        <taxon>Ecdysozoa</taxon>
        <taxon>Arthropoda</taxon>
        <taxon>Crustacea</taxon>
        <taxon>Multicrustacea</taxon>
        <taxon>Hexanauplia</taxon>
        <taxon>Copepoda</taxon>
        <taxon>Siphonostomatoida</taxon>
        <taxon>Caligidae</taxon>
        <taxon>Lepeophtheirus</taxon>
    </lineage>
</organism>
<dbReference type="Pfam" id="PF11977">
    <property type="entry name" value="RNase_Zc3h12a"/>
    <property type="match status" value="1"/>
</dbReference>
<protein>
    <submittedName>
        <fullName evidence="2">(salmon louse) hypothetical protein</fullName>
    </submittedName>
</protein>
<dbReference type="EMBL" id="HG994580">
    <property type="protein sequence ID" value="CAF2754944.1"/>
    <property type="molecule type" value="Genomic_DNA"/>
</dbReference>
<keyword evidence="3" id="KW-1185">Reference proteome</keyword>
<dbReference type="GO" id="GO:0005634">
    <property type="term" value="C:nucleus"/>
    <property type="evidence" value="ECO:0007669"/>
    <property type="project" value="TreeGrafter"/>
</dbReference>
<dbReference type="InterPro" id="IPR051101">
    <property type="entry name" value="ZC3H12/N4BP1_RNase_Reg"/>
</dbReference>